<dbReference type="OrthoDB" id="1779822at2"/>
<protein>
    <submittedName>
        <fullName evidence="2">Uncharacterized protein</fullName>
    </submittedName>
</protein>
<evidence type="ECO:0000256" key="1">
    <source>
        <dbReference type="SAM" id="MobiDB-lite"/>
    </source>
</evidence>
<sequence>MEEKHIHDHSHDHYHDHDHGHNHDHEHHDHDCTCDCLSLEEETISVSTHEMSVVGSYKIKIDKPYDEAVKILDDCIKEVASEINKISGIIGHIKAYLVSEGDSCMISITDEESSIKHIKGEYANVEGVAIVFNVEPDKLKSILKKALDKLN</sequence>
<organism evidence="2 3">
    <name type="scientific">Oxobacter pfennigii</name>
    <dbReference type="NCBI Taxonomy" id="36849"/>
    <lineage>
        <taxon>Bacteria</taxon>
        <taxon>Bacillati</taxon>
        <taxon>Bacillota</taxon>
        <taxon>Clostridia</taxon>
        <taxon>Eubacteriales</taxon>
        <taxon>Clostridiaceae</taxon>
        <taxon>Oxobacter</taxon>
    </lineage>
</organism>
<name>A0A0P8W611_9CLOT</name>
<evidence type="ECO:0000313" key="2">
    <source>
        <dbReference type="EMBL" id="KPU43135.1"/>
    </source>
</evidence>
<feature type="region of interest" description="Disordered" evidence="1">
    <location>
        <begin position="1"/>
        <end position="25"/>
    </location>
</feature>
<reference evidence="2 3" key="1">
    <citation type="submission" date="2015-09" db="EMBL/GenBank/DDBJ databases">
        <title>Genome sequence of Oxobacter pfennigii DSM 3222.</title>
        <authorList>
            <person name="Poehlein A."/>
            <person name="Bengelsdorf F.R."/>
            <person name="Schiel-Bengelsdorf B."/>
            <person name="Duerre P."/>
            <person name="Daniel R."/>
        </authorList>
    </citation>
    <scope>NUCLEOTIDE SEQUENCE [LARGE SCALE GENOMIC DNA]</scope>
    <source>
        <strain evidence="2 3">DSM 3222</strain>
    </source>
</reference>
<keyword evidence="3" id="KW-1185">Reference proteome</keyword>
<dbReference type="AlphaFoldDB" id="A0A0P8W611"/>
<dbReference type="EMBL" id="LKET01000043">
    <property type="protein sequence ID" value="KPU43135.1"/>
    <property type="molecule type" value="Genomic_DNA"/>
</dbReference>
<accession>A0A0P8W611</accession>
<comment type="caution">
    <text evidence="2">The sequence shown here is derived from an EMBL/GenBank/DDBJ whole genome shotgun (WGS) entry which is preliminary data.</text>
</comment>
<dbReference type="RefSeq" id="WP_054876377.1">
    <property type="nucleotide sequence ID" value="NZ_LKET01000043.1"/>
</dbReference>
<dbReference type="Proteomes" id="UP000050326">
    <property type="component" value="Unassembled WGS sequence"/>
</dbReference>
<gene>
    <name evidence="2" type="ORF">OXPF_33850</name>
</gene>
<evidence type="ECO:0000313" key="3">
    <source>
        <dbReference type="Proteomes" id="UP000050326"/>
    </source>
</evidence>
<dbReference type="STRING" id="36849.OXPF_33850"/>
<proteinExistence type="predicted"/>